<evidence type="ECO:0000313" key="2">
    <source>
        <dbReference type="Proteomes" id="UP001515641"/>
    </source>
</evidence>
<dbReference type="Proteomes" id="UP001515641">
    <property type="component" value="Unassembled WGS sequence"/>
</dbReference>
<proteinExistence type="predicted"/>
<accession>A0ABX0KY62</accession>
<organism evidence="1 2">
    <name type="scientific">Chromobacterium fluminis</name>
    <dbReference type="NCBI Taxonomy" id="3044269"/>
    <lineage>
        <taxon>Bacteria</taxon>
        <taxon>Pseudomonadati</taxon>
        <taxon>Pseudomonadota</taxon>
        <taxon>Betaproteobacteria</taxon>
        <taxon>Neisseriales</taxon>
        <taxon>Chromobacteriaceae</taxon>
        <taxon>Chromobacterium</taxon>
    </lineage>
</organism>
<gene>
    <name evidence="1" type="ORF">HA052_04420</name>
</gene>
<keyword evidence="2" id="KW-1185">Reference proteome</keyword>
<comment type="caution">
    <text evidence="1">The sequence shown here is derived from an EMBL/GenBank/DDBJ whole genome shotgun (WGS) entry which is preliminary data.</text>
</comment>
<reference evidence="1 2" key="1">
    <citation type="submission" date="2020-03" db="EMBL/GenBank/DDBJ databases">
        <title>Draft genome sequence of environmentally isolated cultures.</title>
        <authorList>
            <person name="Wilson H.S."/>
            <person name="De Leon M.E."/>
        </authorList>
    </citation>
    <scope>NUCLEOTIDE SEQUENCE [LARGE SCALE GENOMIC DNA]</scope>
    <source>
        <strain evidence="1 2">HSC-31F16</strain>
    </source>
</reference>
<sequence length="233" mass="25643">MRFLSHFFKRFNQEPKLPTAANDIGEYSTNFVIASAFTASCGFSRIPVDWKEGSVLDVDGSQIASVMRVAGIPDASKSAAQCLKWCHFLAPIFEKQLGCRVWVTIGQVWKGDAKIYGPTWGDIKRWSAEGIQLEAMTTSVGFDLHAWLTVETGEIIDPTYLSTLAATLGGPYSQFAGVVIWGREETLMEGHRYFPMAIGNELVESIAAKSCVPLLAARVEELFVYAALLEPIP</sequence>
<dbReference type="RefSeq" id="WP_166450952.1">
    <property type="nucleotide sequence ID" value="NZ_JAAOMA010000004.1"/>
</dbReference>
<dbReference type="EMBL" id="JAAOMA010000004">
    <property type="protein sequence ID" value="NHR04435.1"/>
    <property type="molecule type" value="Genomic_DNA"/>
</dbReference>
<evidence type="ECO:0000313" key="1">
    <source>
        <dbReference type="EMBL" id="NHR04435.1"/>
    </source>
</evidence>
<protein>
    <submittedName>
        <fullName evidence="1">Uncharacterized protein</fullName>
    </submittedName>
</protein>
<name>A0ABX0KY62_9NEIS</name>